<dbReference type="NCBIfam" id="TIGR00654">
    <property type="entry name" value="PhzF_family"/>
    <property type="match status" value="1"/>
</dbReference>
<dbReference type="Gene3D" id="3.10.310.10">
    <property type="entry name" value="Diaminopimelate Epimerase, Chain A, domain 1"/>
    <property type="match status" value="2"/>
</dbReference>
<gene>
    <name evidence="2" type="primary">phzF</name>
    <name evidence="2" type="ORF">RL72_01762</name>
</gene>
<comment type="caution">
    <text evidence="2">The sequence shown here is derived from an EMBL/GenBank/DDBJ whole genome shotgun (WGS) entry which is preliminary data.</text>
</comment>
<dbReference type="EC" id="5.3.3.17" evidence="2"/>
<dbReference type="AlphaFoldDB" id="A0A0F0KYF0"/>
<keyword evidence="2" id="KW-0413">Isomerase</keyword>
<name>A0A0F0KYF0_9MICO</name>
<organism evidence="2 3">
    <name type="scientific">Microbacterium azadirachtae</name>
    <dbReference type="NCBI Taxonomy" id="582680"/>
    <lineage>
        <taxon>Bacteria</taxon>
        <taxon>Bacillati</taxon>
        <taxon>Actinomycetota</taxon>
        <taxon>Actinomycetes</taxon>
        <taxon>Micrococcales</taxon>
        <taxon>Microbacteriaceae</taxon>
        <taxon>Microbacterium</taxon>
    </lineage>
</organism>
<dbReference type="GO" id="GO:0005737">
    <property type="term" value="C:cytoplasm"/>
    <property type="evidence" value="ECO:0007669"/>
    <property type="project" value="TreeGrafter"/>
</dbReference>
<dbReference type="PANTHER" id="PTHR13774:SF32">
    <property type="entry name" value="ANTISENSE-ENHANCING SEQUENCE 1"/>
    <property type="match status" value="1"/>
</dbReference>
<evidence type="ECO:0000256" key="1">
    <source>
        <dbReference type="PIRSR" id="PIRSR016184-1"/>
    </source>
</evidence>
<protein>
    <submittedName>
        <fullName evidence="2">Trans-2,3-dihydro-3-hydroxyanthranilate isomerase</fullName>
        <ecNumber evidence="2">5.3.3.17</ecNumber>
    </submittedName>
</protein>
<feature type="active site" evidence="1">
    <location>
        <position position="65"/>
    </location>
</feature>
<dbReference type="GO" id="GO:0102943">
    <property type="term" value="F:trans-2,3-dihydro-3-hydroxy-anthranilate isomerase activity"/>
    <property type="evidence" value="ECO:0007669"/>
    <property type="project" value="UniProtKB-EC"/>
</dbReference>
<evidence type="ECO:0000313" key="2">
    <source>
        <dbReference type="EMBL" id="KJL24271.1"/>
    </source>
</evidence>
<dbReference type="EMBL" id="JYIT01000074">
    <property type="protein sequence ID" value="KJL24271.1"/>
    <property type="molecule type" value="Genomic_DNA"/>
</dbReference>
<sequence>MTASDGGSANGPHGGYRRSMRRPFRQVDVFSETAYRGNPVAVVLDAEGIEDEDLRRFSVWTNLSECTFVLPPTTPDADYRVRIFSLEAELAFAGHPTLGTARAWLDAGGTPTKTDRIVQECRAGLVPIRIASDGLLSFSAPARTRAGAVAPDYLAKVAAVLGIDRNDVVDAEWLDNGAGWVGILLGDDEAVLNLTPSAAAYPGQWDIGVIGPVRRATGPDRPVFELRAFFSDGERTLREDPVTGSLNAAAAEWMLATGRAATPYIARQGTTMGREGRVHISEDDGRIWVGGRTSVAISGNVEL</sequence>
<dbReference type="PATRIC" id="fig|582680.7.peg.1806"/>
<dbReference type="Pfam" id="PF02567">
    <property type="entry name" value="PhzC-PhzF"/>
    <property type="match status" value="1"/>
</dbReference>
<dbReference type="PANTHER" id="PTHR13774">
    <property type="entry name" value="PHENAZINE BIOSYNTHESIS PROTEIN"/>
    <property type="match status" value="1"/>
</dbReference>
<proteinExistence type="predicted"/>
<dbReference type="SUPFAM" id="SSF54506">
    <property type="entry name" value="Diaminopimelate epimerase-like"/>
    <property type="match status" value="1"/>
</dbReference>
<evidence type="ECO:0000313" key="3">
    <source>
        <dbReference type="Proteomes" id="UP000033448"/>
    </source>
</evidence>
<reference evidence="2 3" key="1">
    <citation type="submission" date="2015-02" db="EMBL/GenBank/DDBJ databases">
        <title>Draft genome sequences of ten Microbacterium spp. with emphasis on heavy metal contaminated environments.</title>
        <authorList>
            <person name="Corretto E."/>
        </authorList>
    </citation>
    <scope>NUCLEOTIDE SEQUENCE [LARGE SCALE GENOMIC DNA]</scope>
    <source>
        <strain evidence="2 3">DSM 23848</strain>
    </source>
</reference>
<dbReference type="InterPro" id="IPR003719">
    <property type="entry name" value="Phenazine_PhzF-like"/>
</dbReference>
<accession>A0A0F0KYF0</accession>
<dbReference type="Proteomes" id="UP000033448">
    <property type="component" value="Unassembled WGS sequence"/>
</dbReference>
<dbReference type="PIRSF" id="PIRSF016184">
    <property type="entry name" value="PhzC_PhzF"/>
    <property type="match status" value="1"/>
</dbReference>
<keyword evidence="3" id="KW-1185">Reference proteome</keyword>